<keyword evidence="3 5" id="KW-0863">Zinc-finger</keyword>
<dbReference type="InterPro" id="IPR045124">
    <property type="entry name" value="Su(sable)-like"/>
</dbReference>
<feature type="zinc finger region" description="C3H1-type" evidence="5">
    <location>
        <begin position="210"/>
        <end position="237"/>
    </location>
</feature>
<evidence type="ECO:0000259" key="7">
    <source>
        <dbReference type="PROSITE" id="PS50103"/>
    </source>
</evidence>
<dbReference type="GO" id="GO:0005634">
    <property type="term" value="C:nucleus"/>
    <property type="evidence" value="ECO:0007669"/>
    <property type="project" value="TreeGrafter"/>
</dbReference>
<reference evidence="8" key="1">
    <citation type="submission" date="2023-06" db="EMBL/GenBank/DDBJ databases">
        <authorList>
            <person name="Delattre M."/>
        </authorList>
    </citation>
    <scope>NUCLEOTIDE SEQUENCE</scope>
    <source>
        <strain evidence="8">AF72</strain>
    </source>
</reference>
<feature type="domain" description="C3H1-type" evidence="7">
    <location>
        <begin position="180"/>
        <end position="207"/>
    </location>
</feature>
<dbReference type="InterPro" id="IPR000571">
    <property type="entry name" value="Znf_CCCH"/>
</dbReference>
<keyword evidence="2" id="KW-0677">Repeat</keyword>
<dbReference type="SUPFAM" id="SSF90229">
    <property type="entry name" value="CCCH zinc finger"/>
    <property type="match status" value="3"/>
</dbReference>
<keyword evidence="1 5" id="KW-0479">Metal-binding</keyword>
<dbReference type="PROSITE" id="PS50103">
    <property type="entry name" value="ZF_C3H1"/>
    <property type="match status" value="2"/>
</dbReference>
<dbReference type="EMBL" id="CATQJA010002657">
    <property type="protein sequence ID" value="CAJ0579464.1"/>
    <property type="molecule type" value="Genomic_DNA"/>
</dbReference>
<feature type="compositionally biased region" description="Low complexity" evidence="6">
    <location>
        <begin position="77"/>
        <end position="90"/>
    </location>
</feature>
<dbReference type="GO" id="GO:0045892">
    <property type="term" value="P:negative regulation of DNA-templated transcription"/>
    <property type="evidence" value="ECO:0007669"/>
    <property type="project" value="InterPro"/>
</dbReference>
<evidence type="ECO:0000256" key="3">
    <source>
        <dbReference type="ARBA" id="ARBA00022771"/>
    </source>
</evidence>
<protein>
    <recommendedName>
        <fullName evidence="7">C3H1-type domain-containing protein</fullName>
    </recommendedName>
</protein>
<evidence type="ECO:0000256" key="4">
    <source>
        <dbReference type="ARBA" id="ARBA00022833"/>
    </source>
</evidence>
<dbReference type="InterPro" id="IPR036855">
    <property type="entry name" value="Znf_CCCH_sf"/>
</dbReference>
<feature type="compositionally biased region" description="Polar residues" evidence="6">
    <location>
        <begin position="35"/>
        <end position="48"/>
    </location>
</feature>
<dbReference type="PANTHER" id="PTHR13119">
    <property type="entry name" value="ZINC FINGER CCCH DOMAIN-CONTAINING PROTEI"/>
    <property type="match status" value="1"/>
</dbReference>
<dbReference type="GO" id="GO:0008270">
    <property type="term" value="F:zinc ion binding"/>
    <property type="evidence" value="ECO:0007669"/>
    <property type="project" value="UniProtKB-KW"/>
</dbReference>
<feature type="non-terminal residue" evidence="8">
    <location>
        <position position="569"/>
    </location>
</feature>
<feature type="domain" description="C3H1-type" evidence="7">
    <location>
        <begin position="210"/>
        <end position="237"/>
    </location>
</feature>
<evidence type="ECO:0000256" key="5">
    <source>
        <dbReference type="PROSITE-ProRule" id="PRU00723"/>
    </source>
</evidence>
<feature type="compositionally biased region" description="Pro residues" evidence="6">
    <location>
        <begin position="96"/>
        <end position="105"/>
    </location>
</feature>
<keyword evidence="4 5" id="KW-0862">Zinc</keyword>
<feature type="zinc finger region" description="C3H1-type" evidence="5">
    <location>
        <begin position="180"/>
        <end position="207"/>
    </location>
</feature>
<keyword evidence="9" id="KW-1185">Reference proteome</keyword>
<dbReference type="SMART" id="SM00356">
    <property type="entry name" value="ZnF_C3H1"/>
    <property type="match status" value="2"/>
</dbReference>
<feature type="region of interest" description="Disordered" evidence="6">
    <location>
        <begin position="527"/>
        <end position="569"/>
    </location>
</feature>
<feature type="region of interest" description="Disordered" evidence="6">
    <location>
        <begin position="348"/>
        <end position="372"/>
    </location>
</feature>
<evidence type="ECO:0000256" key="6">
    <source>
        <dbReference type="SAM" id="MobiDB-lite"/>
    </source>
</evidence>
<evidence type="ECO:0000256" key="2">
    <source>
        <dbReference type="ARBA" id="ARBA00022737"/>
    </source>
</evidence>
<sequence>MSSATEDLEKHVDDVDLEDGELPEEGEIEEDEEQSATTAAPLESTSPTRGEKAGRGGKRSGSFLKERAPFRARLKQSARAVERAAASSAATEKPDPWGPKDPPSPSKLSDDPFGPSDSDFRDGDRDYRYGDEEFGDIDYRAEKRRRRSPSPGSAFGEWNARPFKRMRGGFAPRGRFAGRETQHIVCKFYREGYCRDGEGCSFSHQAEDSLRHPELCKFYKQGFCKKGLACSNLHGEFPCIGYHRGDCHRTDCGFSHLPLTSYTEPIFEKYNAIYYGDDFKPGDEPPPQANPAPAAAIPAPVMPVTTQPALVPRLPPGLTMPPGFPGGPPAGSAPIMPPPPSMILRTASPPPSAINPGPLDAGLSRRRPLLPQPDMPRADMHGAIPAPTVILPQLSAVRSGYSPPPVVPFSAPFRNTPPKHEEPIVPIAPAFDINNVLAQFSQAAAKDSPASPPSSSARPQANASAAAWRLLEVIAPACYSTIDPQVAAQCSQADPRIARVLNSQFDAVTSLISSAVAPSIMRSPLAAPSLVDPRSTSSDPRLRGRTNTAPVDPRAAPAPRSSWMPQMSN</sequence>
<feature type="region of interest" description="Disordered" evidence="6">
    <location>
        <begin position="1"/>
        <end position="131"/>
    </location>
</feature>
<gene>
    <name evidence="8" type="ORF">MSPICULIGERA_LOCUS17680</name>
</gene>
<organism evidence="8 9">
    <name type="scientific">Mesorhabditis spiculigera</name>
    <dbReference type="NCBI Taxonomy" id="96644"/>
    <lineage>
        <taxon>Eukaryota</taxon>
        <taxon>Metazoa</taxon>
        <taxon>Ecdysozoa</taxon>
        <taxon>Nematoda</taxon>
        <taxon>Chromadorea</taxon>
        <taxon>Rhabditida</taxon>
        <taxon>Rhabditina</taxon>
        <taxon>Rhabditomorpha</taxon>
        <taxon>Rhabditoidea</taxon>
        <taxon>Rhabditidae</taxon>
        <taxon>Mesorhabditinae</taxon>
        <taxon>Mesorhabditis</taxon>
    </lineage>
</organism>
<evidence type="ECO:0000313" key="9">
    <source>
        <dbReference type="Proteomes" id="UP001177023"/>
    </source>
</evidence>
<accession>A0AA36D4F5</accession>
<evidence type="ECO:0000256" key="1">
    <source>
        <dbReference type="ARBA" id="ARBA00022723"/>
    </source>
</evidence>
<comment type="caution">
    <text evidence="8">The sequence shown here is derived from an EMBL/GenBank/DDBJ whole genome shotgun (WGS) entry which is preliminary data.</text>
</comment>
<dbReference type="Gene3D" id="3.30.1370.210">
    <property type="match status" value="1"/>
</dbReference>
<feature type="compositionally biased region" description="Acidic residues" evidence="6">
    <location>
        <begin position="15"/>
        <end position="34"/>
    </location>
</feature>
<dbReference type="Proteomes" id="UP001177023">
    <property type="component" value="Unassembled WGS sequence"/>
</dbReference>
<feature type="compositionally biased region" description="Basic and acidic residues" evidence="6">
    <location>
        <begin position="118"/>
        <end position="131"/>
    </location>
</feature>
<dbReference type="AlphaFoldDB" id="A0AA36D4F5"/>
<feature type="region of interest" description="Disordered" evidence="6">
    <location>
        <begin position="140"/>
        <end position="159"/>
    </location>
</feature>
<proteinExistence type="predicted"/>
<name>A0AA36D4F5_9BILA</name>
<evidence type="ECO:0000313" key="8">
    <source>
        <dbReference type="EMBL" id="CAJ0579464.1"/>
    </source>
</evidence>
<feature type="compositionally biased region" description="Low complexity" evidence="6">
    <location>
        <begin position="549"/>
        <end position="560"/>
    </location>
</feature>
<dbReference type="PANTHER" id="PTHR13119:SF12">
    <property type="entry name" value="PROTEIN SUPPRESSOR OF SABLE"/>
    <property type="match status" value="1"/>
</dbReference>
<dbReference type="GO" id="GO:0003723">
    <property type="term" value="F:RNA binding"/>
    <property type="evidence" value="ECO:0007669"/>
    <property type="project" value="InterPro"/>
</dbReference>